<reference evidence="2" key="1">
    <citation type="journal article" date="2020" name="Stud. Mycol.">
        <title>101 Dothideomycetes genomes: a test case for predicting lifestyles and emergence of pathogens.</title>
        <authorList>
            <person name="Haridas S."/>
            <person name="Albert R."/>
            <person name="Binder M."/>
            <person name="Bloem J."/>
            <person name="Labutti K."/>
            <person name="Salamov A."/>
            <person name="Andreopoulos B."/>
            <person name="Baker S."/>
            <person name="Barry K."/>
            <person name="Bills G."/>
            <person name="Bluhm B."/>
            <person name="Cannon C."/>
            <person name="Castanera R."/>
            <person name="Culley D."/>
            <person name="Daum C."/>
            <person name="Ezra D."/>
            <person name="Gonzalez J."/>
            <person name="Henrissat B."/>
            <person name="Kuo A."/>
            <person name="Liang C."/>
            <person name="Lipzen A."/>
            <person name="Lutzoni F."/>
            <person name="Magnuson J."/>
            <person name="Mondo S."/>
            <person name="Nolan M."/>
            <person name="Ohm R."/>
            <person name="Pangilinan J."/>
            <person name="Park H.-J."/>
            <person name="Ramirez L."/>
            <person name="Alfaro M."/>
            <person name="Sun H."/>
            <person name="Tritt A."/>
            <person name="Yoshinaga Y."/>
            <person name="Zwiers L.-H."/>
            <person name="Turgeon B."/>
            <person name="Goodwin S."/>
            <person name="Spatafora J."/>
            <person name="Crous P."/>
            <person name="Grigoriev I."/>
        </authorList>
    </citation>
    <scope>NUCLEOTIDE SEQUENCE</scope>
    <source>
        <strain evidence="2">ATCC 16933</strain>
    </source>
</reference>
<feature type="region of interest" description="Disordered" evidence="1">
    <location>
        <begin position="130"/>
        <end position="151"/>
    </location>
</feature>
<evidence type="ECO:0000313" key="2">
    <source>
        <dbReference type="EMBL" id="KAF2452589.1"/>
    </source>
</evidence>
<accession>A0A6A6NLR4</accession>
<organism evidence="2 3">
    <name type="scientific">Lineolata rhizophorae</name>
    <dbReference type="NCBI Taxonomy" id="578093"/>
    <lineage>
        <taxon>Eukaryota</taxon>
        <taxon>Fungi</taxon>
        <taxon>Dikarya</taxon>
        <taxon>Ascomycota</taxon>
        <taxon>Pezizomycotina</taxon>
        <taxon>Dothideomycetes</taxon>
        <taxon>Dothideomycetes incertae sedis</taxon>
        <taxon>Lineolatales</taxon>
        <taxon>Lineolataceae</taxon>
        <taxon>Lineolata</taxon>
    </lineage>
</organism>
<protein>
    <submittedName>
        <fullName evidence="2">Uncharacterized protein</fullName>
    </submittedName>
</protein>
<feature type="compositionally biased region" description="Polar residues" evidence="1">
    <location>
        <begin position="12"/>
        <end position="26"/>
    </location>
</feature>
<proteinExistence type="predicted"/>
<name>A0A6A6NLR4_9PEZI</name>
<feature type="region of interest" description="Disordered" evidence="1">
    <location>
        <begin position="1"/>
        <end position="26"/>
    </location>
</feature>
<evidence type="ECO:0000313" key="3">
    <source>
        <dbReference type="Proteomes" id="UP000799766"/>
    </source>
</evidence>
<dbReference type="AlphaFoldDB" id="A0A6A6NLR4"/>
<sequence length="172" mass="19439">MGRNYGCPGETRLTTSKTANIGHSGSMSLKVERRSERYLMLCLRPTHHNPSRLHVAPKSSYIPYIGVGFCRLESQRADFSHTSQSVPWPSRTYQTTQVCSKGHSWIFVMHSETVDVLYSITDASHPHHDQLGNRLGSRLAGASQGPHKAPNQSEFLEDRIACGRRVRTRWCF</sequence>
<dbReference type="EMBL" id="MU001706">
    <property type="protein sequence ID" value="KAF2452589.1"/>
    <property type="molecule type" value="Genomic_DNA"/>
</dbReference>
<gene>
    <name evidence="2" type="ORF">BDY21DRAFT_358543</name>
</gene>
<evidence type="ECO:0000256" key="1">
    <source>
        <dbReference type="SAM" id="MobiDB-lite"/>
    </source>
</evidence>
<dbReference type="Proteomes" id="UP000799766">
    <property type="component" value="Unassembled WGS sequence"/>
</dbReference>
<keyword evidence="3" id="KW-1185">Reference proteome</keyword>